<reference evidence="6 7" key="1">
    <citation type="submission" date="2009-10" db="EMBL/GenBank/DDBJ databases">
        <title>Complete sequence of Halothiobacillus neapolitanus c2.</title>
        <authorList>
            <consortium name="US DOE Joint Genome Institute"/>
            <person name="Lucas S."/>
            <person name="Copeland A."/>
            <person name="Lapidus A."/>
            <person name="Glavina del Rio T."/>
            <person name="Tice H."/>
            <person name="Bruce D."/>
            <person name="Goodwin L."/>
            <person name="Pitluck S."/>
            <person name="Davenport K."/>
            <person name="Brettin T."/>
            <person name="Detter J.C."/>
            <person name="Han C."/>
            <person name="Tapia R."/>
            <person name="Larimer F."/>
            <person name="Land M."/>
            <person name="Hauser L."/>
            <person name="Kyrpides N."/>
            <person name="Mikhailova N."/>
            <person name="Kerfeld C."/>
            <person name="Cannon G."/>
            <person name="Heinhort S."/>
        </authorList>
    </citation>
    <scope>NUCLEOTIDE SEQUENCE [LARGE SCALE GENOMIC DNA]</scope>
    <source>
        <strain evidence="7">ATCC 23641 / c2</strain>
    </source>
</reference>
<dbReference type="InterPro" id="IPR029499">
    <property type="entry name" value="PduO-typ"/>
</dbReference>
<dbReference type="AlphaFoldDB" id="D0KZN9"/>
<protein>
    <recommendedName>
        <fullName evidence="4">Corrinoid adenosyltransferase</fullName>
        <ecNumber evidence="4">2.5.1.17</ecNumber>
    </recommendedName>
    <alternativeName>
        <fullName evidence="4">Cob(II)alamin adenosyltransferase</fullName>
    </alternativeName>
    <alternativeName>
        <fullName evidence="4">Cob(II)yrinic acid a,c-diamide adenosyltransferase</fullName>
    </alternativeName>
    <alternativeName>
        <fullName evidence="4">Cobinamide/cobalamin adenosyltransferase</fullName>
    </alternativeName>
</protein>
<evidence type="ECO:0000259" key="5">
    <source>
        <dbReference type="Pfam" id="PF01923"/>
    </source>
</evidence>
<comment type="catalytic activity">
    <reaction evidence="4">
        <text>2 cob(II)alamin + reduced [electron-transfer flavoprotein] + 2 ATP = 2 adenosylcob(III)alamin + 2 triphosphate + oxidized [electron-transfer flavoprotein] + 3 H(+)</text>
        <dbReference type="Rhea" id="RHEA:28671"/>
        <dbReference type="Rhea" id="RHEA-COMP:10685"/>
        <dbReference type="Rhea" id="RHEA-COMP:10686"/>
        <dbReference type="ChEBI" id="CHEBI:15378"/>
        <dbReference type="ChEBI" id="CHEBI:16304"/>
        <dbReference type="ChEBI" id="CHEBI:18036"/>
        <dbReference type="ChEBI" id="CHEBI:18408"/>
        <dbReference type="ChEBI" id="CHEBI:30616"/>
        <dbReference type="ChEBI" id="CHEBI:57692"/>
        <dbReference type="ChEBI" id="CHEBI:58307"/>
        <dbReference type="EC" id="2.5.1.17"/>
    </reaction>
</comment>
<dbReference type="HOGENOM" id="CLU_083486_0_1_6"/>
<dbReference type="EC" id="2.5.1.17" evidence="4"/>
<name>D0KZN9_HALNC</name>
<evidence type="ECO:0000256" key="4">
    <source>
        <dbReference type="RuleBase" id="RU366026"/>
    </source>
</evidence>
<evidence type="ECO:0000256" key="2">
    <source>
        <dbReference type="ARBA" id="ARBA00022741"/>
    </source>
</evidence>
<proteinExistence type="inferred from homology"/>
<dbReference type="RefSeq" id="WP_012823948.1">
    <property type="nucleotide sequence ID" value="NC_013422.1"/>
</dbReference>
<dbReference type="Pfam" id="PF01923">
    <property type="entry name" value="Cob_adeno_trans"/>
    <property type="match status" value="1"/>
</dbReference>
<dbReference type="PANTHER" id="PTHR12213:SF0">
    <property type="entry name" value="CORRINOID ADENOSYLTRANSFERASE MMAB"/>
    <property type="match status" value="1"/>
</dbReference>
<feature type="domain" description="Cobalamin adenosyltransferase-like" evidence="5">
    <location>
        <begin position="14"/>
        <end position="175"/>
    </location>
</feature>
<dbReference type="KEGG" id="hna:Hneap_1076"/>
<evidence type="ECO:0000313" key="7">
    <source>
        <dbReference type="Proteomes" id="UP000009102"/>
    </source>
</evidence>
<dbReference type="Gene3D" id="1.20.1200.10">
    <property type="entry name" value="Cobalamin adenosyltransferase-like"/>
    <property type="match status" value="1"/>
</dbReference>
<dbReference type="NCBIfam" id="TIGR00636">
    <property type="entry name" value="PduO_Nterm"/>
    <property type="match status" value="1"/>
</dbReference>
<dbReference type="EMBL" id="CP001801">
    <property type="protein sequence ID" value="ACX95912.1"/>
    <property type="molecule type" value="Genomic_DNA"/>
</dbReference>
<accession>D0KZN9</accession>
<organism evidence="6 7">
    <name type="scientific">Halothiobacillus neapolitanus (strain ATCC 23641 / DSM 15147 / CIP 104769 / NCIMB 8539 / c2)</name>
    <name type="common">Thiobacillus neapolitanus</name>
    <dbReference type="NCBI Taxonomy" id="555778"/>
    <lineage>
        <taxon>Bacteria</taxon>
        <taxon>Pseudomonadati</taxon>
        <taxon>Pseudomonadota</taxon>
        <taxon>Gammaproteobacteria</taxon>
        <taxon>Chromatiales</taxon>
        <taxon>Halothiobacillaceae</taxon>
        <taxon>Halothiobacillus</taxon>
    </lineage>
</organism>
<dbReference type="OrthoDB" id="9778896at2"/>
<evidence type="ECO:0000256" key="3">
    <source>
        <dbReference type="ARBA" id="ARBA00022840"/>
    </source>
</evidence>
<evidence type="ECO:0000313" key="6">
    <source>
        <dbReference type="EMBL" id="ACX95912.1"/>
    </source>
</evidence>
<gene>
    <name evidence="6" type="ordered locus">Hneap_1076</name>
</gene>
<comment type="catalytic activity">
    <reaction evidence="4">
        <text>2 cob(II)yrinate a,c diamide + reduced [electron-transfer flavoprotein] + 2 ATP = 2 adenosylcob(III)yrinate a,c-diamide + 2 triphosphate + oxidized [electron-transfer flavoprotein] + 3 H(+)</text>
        <dbReference type="Rhea" id="RHEA:11528"/>
        <dbReference type="Rhea" id="RHEA-COMP:10685"/>
        <dbReference type="Rhea" id="RHEA-COMP:10686"/>
        <dbReference type="ChEBI" id="CHEBI:15378"/>
        <dbReference type="ChEBI" id="CHEBI:18036"/>
        <dbReference type="ChEBI" id="CHEBI:30616"/>
        <dbReference type="ChEBI" id="CHEBI:57692"/>
        <dbReference type="ChEBI" id="CHEBI:58307"/>
        <dbReference type="ChEBI" id="CHEBI:58503"/>
        <dbReference type="ChEBI" id="CHEBI:58537"/>
        <dbReference type="EC" id="2.5.1.17"/>
    </reaction>
</comment>
<sequence>MSDSAESKNRLSRIVTRTGDGGMTGMADGARLSKTHPRVVALGELDELNAHIGLLRSYLKPVNYAHLDAFLEVQQHALFNLGGFIAMASLADGSMLPDLDALEQWVEQSNAGLPPLKEFILPGGSVMLAQSHIARVTARRAERNLWALVAEDASTEPVAVYLNRLSDALFVLARVLGDADGSLVYWRKPSR</sequence>
<comment type="similarity">
    <text evidence="4">Belongs to the Cob(I)alamin adenosyltransferase family.</text>
</comment>
<keyword evidence="3 4" id="KW-0067">ATP-binding</keyword>
<dbReference type="STRING" id="555778.Hneap_1076"/>
<dbReference type="InterPro" id="IPR016030">
    <property type="entry name" value="CblAdoTrfase-like"/>
</dbReference>
<dbReference type="UniPathway" id="UPA00148">
    <property type="reaction ID" value="UER00233"/>
</dbReference>
<keyword evidence="2 4" id="KW-0547">Nucleotide-binding</keyword>
<keyword evidence="1 4" id="KW-0808">Transferase</keyword>
<dbReference type="InterPro" id="IPR036451">
    <property type="entry name" value="CblAdoTrfase-like_sf"/>
</dbReference>
<dbReference type="PANTHER" id="PTHR12213">
    <property type="entry name" value="CORRINOID ADENOSYLTRANSFERASE"/>
    <property type="match status" value="1"/>
</dbReference>
<dbReference type="GO" id="GO:0005524">
    <property type="term" value="F:ATP binding"/>
    <property type="evidence" value="ECO:0007669"/>
    <property type="project" value="UniProtKB-UniRule"/>
</dbReference>
<keyword evidence="4" id="KW-0169">Cobalamin biosynthesis</keyword>
<dbReference type="SUPFAM" id="SSF89028">
    <property type="entry name" value="Cobalamin adenosyltransferase-like"/>
    <property type="match status" value="1"/>
</dbReference>
<dbReference type="GO" id="GO:0009236">
    <property type="term" value="P:cobalamin biosynthetic process"/>
    <property type="evidence" value="ECO:0007669"/>
    <property type="project" value="UniProtKB-UniRule"/>
</dbReference>
<dbReference type="eggNOG" id="COG2096">
    <property type="taxonomic scope" value="Bacteria"/>
</dbReference>
<comment type="pathway">
    <text evidence="4">Cofactor biosynthesis; adenosylcobalamin biosynthesis; adenosylcobalamin from cob(II)yrinate a,c-diamide: step 2/7.</text>
</comment>
<keyword evidence="7" id="KW-1185">Reference proteome</keyword>
<evidence type="ECO:0000256" key="1">
    <source>
        <dbReference type="ARBA" id="ARBA00022679"/>
    </source>
</evidence>
<dbReference type="GO" id="GO:0008817">
    <property type="term" value="F:corrinoid adenosyltransferase activity"/>
    <property type="evidence" value="ECO:0007669"/>
    <property type="project" value="UniProtKB-UniRule"/>
</dbReference>
<dbReference type="Proteomes" id="UP000009102">
    <property type="component" value="Chromosome"/>
</dbReference>